<dbReference type="OrthoDB" id="65716at2759"/>
<keyword evidence="1" id="KW-0469">Meiosis</keyword>
<dbReference type="PANTHER" id="PTHR40375">
    <property type="entry name" value="SPORULATION-SPECIFIC PROTEIN 22"/>
    <property type="match status" value="1"/>
</dbReference>
<dbReference type="GeneID" id="34614455"/>
<dbReference type="InterPro" id="IPR013940">
    <property type="entry name" value="Spo22/ZIP4/TEX11"/>
</dbReference>
<dbReference type="GO" id="GO:0051321">
    <property type="term" value="P:meiotic cell cycle"/>
    <property type="evidence" value="ECO:0007669"/>
    <property type="project" value="UniProtKB-KW"/>
</dbReference>
<evidence type="ECO:0000256" key="1">
    <source>
        <dbReference type="ARBA" id="ARBA00023254"/>
    </source>
</evidence>
<evidence type="ECO:0000313" key="2">
    <source>
        <dbReference type="EMBL" id="OJJ47130.1"/>
    </source>
</evidence>
<dbReference type="GO" id="GO:0090173">
    <property type="term" value="P:regulation of synaptonemal complex assembly"/>
    <property type="evidence" value="ECO:0007669"/>
    <property type="project" value="InterPro"/>
</dbReference>
<proteinExistence type="predicted"/>
<evidence type="ECO:0008006" key="4">
    <source>
        <dbReference type="Google" id="ProtNLM"/>
    </source>
</evidence>
<dbReference type="Proteomes" id="UP000184188">
    <property type="component" value="Unassembled WGS sequence"/>
</dbReference>
<protein>
    <recommendedName>
        <fullName evidence="4">Protein ZIP4 homolog</fullName>
    </recommendedName>
</protein>
<dbReference type="VEuPathDB" id="FungiDB:ASPZODRAFT_25206"/>
<dbReference type="AlphaFoldDB" id="A0A1L9SIS2"/>
<organism evidence="2 3">
    <name type="scientific">Penicilliopsis zonata CBS 506.65</name>
    <dbReference type="NCBI Taxonomy" id="1073090"/>
    <lineage>
        <taxon>Eukaryota</taxon>
        <taxon>Fungi</taxon>
        <taxon>Dikarya</taxon>
        <taxon>Ascomycota</taxon>
        <taxon>Pezizomycotina</taxon>
        <taxon>Eurotiomycetes</taxon>
        <taxon>Eurotiomycetidae</taxon>
        <taxon>Eurotiales</taxon>
        <taxon>Aspergillaceae</taxon>
        <taxon>Penicilliopsis</taxon>
    </lineage>
</organism>
<evidence type="ECO:0000313" key="3">
    <source>
        <dbReference type="Proteomes" id="UP000184188"/>
    </source>
</evidence>
<dbReference type="PANTHER" id="PTHR40375:SF2">
    <property type="entry name" value="SPORULATION-SPECIFIC PROTEIN 22"/>
    <property type="match status" value="1"/>
</dbReference>
<dbReference type="EMBL" id="KV878341">
    <property type="protein sequence ID" value="OJJ47130.1"/>
    <property type="molecule type" value="Genomic_DNA"/>
</dbReference>
<dbReference type="STRING" id="1073090.A0A1L9SIS2"/>
<sequence length="651" mass="73758">MEAPHLLALVHRLDAQSKEATPDLHRYYDDLQVVVQAIELTDNNLKLLNYHILKLSHSSPELSSRVLQELLLRLVPLQVQTLLEQAFIALVWILTNSSPALETGSEILFDTTVKLGQRWQGRLSQEATHAALILIWRKVDSLVSQNSISEAEKWCHHVVDHPIFQSCTAGNKGKFERKQLSCAVQLSDISTARRILSQISDECKSHPLTVHLIYKLALLDNDMSREHTCLESLKEHGAAGVPYLLSCAVAAYQSNRMKASIDIIEDIVTEFSDESIREIVRFSIQSLTHQLEDVNSTNSAELVEQTCRILDIVLERAKGLSDVGDNILFSLEDLQGIAHDSYYLAIRLLLSKAFKSSIQLIKKSTKFAKLYEQSIRSSDSAVPSQIYLARDFVHAVALVSQVCLEDAYSQERYNHEIRVCVQRFRNGIHSHLQTCDEGTHQDWIRKYRAMILFDFEAASRLGQWDTLVFLIDEAKPLVDDNLSQIFVDVILSPAVPVKEALRGMRSIVQSIHPRQSPYLTSSLQACLPRHLRCLFQLAMIPSQDASQGDRREDESADKTGIHDSLAEYAIDQALSLADRNQPQPLVDFYYPDEELEWMAAMAFNHAVDLYIAAADEDWKRWVQKAISLADLSRRPGTSLGRLLRNRMTKLI</sequence>
<dbReference type="RefSeq" id="XP_022581640.1">
    <property type="nucleotide sequence ID" value="XM_022727991.1"/>
</dbReference>
<dbReference type="Pfam" id="PF08631">
    <property type="entry name" value="SPO22"/>
    <property type="match status" value="1"/>
</dbReference>
<gene>
    <name evidence="2" type="ORF">ASPZODRAFT_25206</name>
</gene>
<name>A0A1L9SIS2_9EURO</name>
<reference evidence="3" key="1">
    <citation type="journal article" date="2017" name="Genome Biol.">
        <title>Comparative genomics reveals high biological diversity and specific adaptations in the industrially and medically important fungal genus Aspergillus.</title>
        <authorList>
            <person name="de Vries R.P."/>
            <person name="Riley R."/>
            <person name="Wiebenga A."/>
            <person name="Aguilar-Osorio G."/>
            <person name="Amillis S."/>
            <person name="Uchima C.A."/>
            <person name="Anderluh G."/>
            <person name="Asadollahi M."/>
            <person name="Askin M."/>
            <person name="Barry K."/>
            <person name="Battaglia E."/>
            <person name="Bayram O."/>
            <person name="Benocci T."/>
            <person name="Braus-Stromeyer S.A."/>
            <person name="Caldana C."/>
            <person name="Canovas D."/>
            <person name="Cerqueira G.C."/>
            <person name="Chen F."/>
            <person name="Chen W."/>
            <person name="Choi C."/>
            <person name="Clum A."/>
            <person name="Dos Santos R.A."/>
            <person name="Damasio A.R."/>
            <person name="Diallinas G."/>
            <person name="Emri T."/>
            <person name="Fekete E."/>
            <person name="Flipphi M."/>
            <person name="Freyberg S."/>
            <person name="Gallo A."/>
            <person name="Gournas C."/>
            <person name="Habgood R."/>
            <person name="Hainaut M."/>
            <person name="Harispe M.L."/>
            <person name="Henrissat B."/>
            <person name="Hilden K.S."/>
            <person name="Hope R."/>
            <person name="Hossain A."/>
            <person name="Karabika E."/>
            <person name="Karaffa L."/>
            <person name="Karanyi Z."/>
            <person name="Krasevec N."/>
            <person name="Kuo A."/>
            <person name="Kusch H."/>
            <person name="LaButti K."/>
            <person name="Lagendijk E.L."/>
            <person name="Lapidus A."/>
            <person name="Levasseur A."/>
            <person name="Lindquist E."/>
            <person name="Lipzen A."/>
            <person name="Logrieco A.F."/>
            <person name="MacCabe A."/>
            <person name="Maekelae M.R."/>
            <person name="Malavazi I."/>
            <person name="Melin P."/>
            <person name="Meyer V."/>
            <person name="Mielnichuk N."/>
            <person name="Miskei M."/>
            <person name="Molnar A.P."/>
            <person name="Mule G."/>
            <person name="Ngan C.Y."/>
            <person name="Orejas M."/>
            <person name="Orosz E."/>
            <person name="Ouedraogo J.P."/>
            <person name="Overkamp K.M."/>
            <person name="Park H.-S."/>
            <person name="Perrone G."/>
            <person name="Piumi F."/>
            <person name="Punt P.J."/>
            <person name="Ram A.F."/>
            <person name="Ramon A."/>
            <person name="Rauscher S."/>
            <person name="Record E."/>
            <person name="Riano-Pachon D.M."/>
            <person name="Robert V."/>
            <person name="Roehrig J."/>
            <person name="Ruller R."/>
            <person name="Salamov A."/>
            <person name="Salih N.S."/>
            <person name="Samson R.A."/>
            <person name="Sandor E."/>
            <person name="Sanguinetti M."/>
            <person name="Schuetze T."/>
            <person name="Sepcic K."/>
            <person name="Shelest E."/>
            <person name="Sherlock G."/>
            <person name="Sophianopoulou V."/>
            <person name="Squina F.M."/>
            <person name="Sun H."/>
            <person name="Susca A."/>
            <person name="Todd R.B."/>
            <person name="Tsang A."/>
            <person name="Unkles S.E."/>
            <person name="van de Wiele N."/>
            <person name="van Rossen-Uffink D."/>
            <person name="Oliveira J.V."/>
            <person name="Vesth T.C."/>
            <person name="Visser J."/>
            <person name="Yu J.-H."/>
            <person name="Zhou M."/>
            <person name="Andersen M.R."/>
            <person name="Archer D.B."/>
            <person name="Baker S.E."/>
            <person name="Benoit I."/>
            <person name="Brakhage A.A."/>
            <person name="Braus G.H."/>
            <person name="Fischer R."/>
            <person name="Frisvad J.C."/>
            <person name="Goldman G.H."/>
            <person name="Houbraken J."/>
            <person name="Oakley B."/>
            <person name="Pocsi I."/>
            <person name="Scazzocchio C."/>
            <person name="Seiboth B."/>
            <person name="vanKuyk P.A."/>
            <person name="Wortman J."/>
            <person name="Dyer P.S."/>
            <person name="Grigoriev I.V."/>
        </authorList>
    </citation>
    <scope>NUCLEOTIDE SEQUENCE [LARGE SCALE GENOMIC DNA]</scope>
    <source>
        <strain evidence="3">CBS 506.65</strain>
    </source>
</reference>
<dbReference type="InterPro" id="IPR039057">
    <property type="entry name" value="Spo22/ZIP4"/>
</dbReference>
<accession>A0A1L9SIS2</accession>
<keyword evidence="3" id="KW-1185">Reference proteome</keyword>